<name>A0AAV2RCM1_MEGNR</name>
<keyword evidence="5" id="KW-0862">Zinc</keyword>
<feature type="domain" description="C2H2-type" evidence="11">
    <location>
        <begin position="58"/>
        <end position="80"/>
    </location>
</feature>
<dbReference type="Proteomes" id="UP001497623">
    <property type="component" value="Unassembled WGS sequence"/>
</dbReference>
<feature type="non-terminal residue" evidence="12">
    <location>
        <position position="1"/>
    </location>
</feature>
<dbReference type="PROSITE" id="PS50157">
    <property type="entry name" value="ZINC_FINGER_C2H2_2"/>
    <property type="match status" value="2"/>
</dbReference>
<evidence type="ECO:0000256" key="7">
    <source>
        <dbReference type="ARBA" id="ARBA00023163"/>
    </source>
</evidence>
<keyword evidence="8" id="KW-0539">Nucleus</keyword>
<keyword evidence="13" id="KW-1185">Reference proteome</keyword>
<dbReference type="Gene3D" id="3.30.160.60">
    <property type="entry name" value="Classic Zinc Finger"/>
    <property type="match status" value="1"/>
</dbReference>
<dbReference type="GO" id="GO:0008270">
    <property type="term" value="F:zinc ion binding"/>
    <property type="evidence" value="ECO:0007669"/>
    <property type="project" value="UniProtKB-KW"/>
</dbReference>
<keyword evidence="10" id="KW-0175">Coiled coil</keyword>
<evidence type="ECO:0000256" key="4">
    <source>
        <dbReference type="ARBA" id="ARBA00022771"/>
    </source>
</evidence>
<reference evidence="12 13" key="1">
    <citation type="submission" date="2024-05" db="EMBL/GenBank/DDBJ databases">
        <authorList>
            <person name="Wallberg A."/>
        </authorList>
    </citation>
    <scope>NUCLEOTIDE SEQUENCE [LARGE SCALE GENOMIC DNA]</scope>
</reference>
<keyword evidence="3" id="KW-0677">Repeat</keyword>
<dbReference type="SMART" id="SM00355">
    <property type="entry name" value="ZnF_C2H2"/>
    <property type="match status" value="3"/>
</dbReference>
<evidence type="ECO:0000256" key="5">
    <source>
        <dbReference type="ARBA" id="ARBA00022833"/>
    </source>
</evidence>
<keyword evidence="4 9" id="KW-0863">Zinc-finger</keyword>
<feature type="coiled-coil region" evidence="10">
    <location>
        <begin position="176"/>
        <end position="203"/>
    </location>
</feature>
<dbReference type="InterPro" id="IPR050636">
    <property type="entry name" value="C2H2-ZF_domain-containing"/>
</dbReference>
<dbReference type="PROSITE" id="PS00028">
    <property type="entry name" value="ZINC_FINGER_C2H2_1"/>
    <property type="match status" value="1"/>
</dbReference>
<sequence length="301" mass="34958">SIPSNNSNIWKEGAYAIIPRQNVDINYQKDIKIEDDFFDETDIFLKIEEQSKVKRSKFVCTRCNVMFINQSELEQHYEFHPTHVSPVSLISQNYVSSRLRMHTNKRMKAVTSVNKSIIKKIRKKPSTEESNLPLNVDSCISNGGNNLISYNGIFECFQCKFISRKMSEIANHIAVHNKKENSITQHENDNEKHEIQVKKYKCNDCKFSTYDVEEFKHHLQTHRNRIPHQCAECEASFISLQLIMCSTVQTTKRQNNKDKSTSLSHNIPHLNSVDKEIKVPKGNDNKYVKSPIVVLERIKDV</sequence>
<evidence type="ECO:0000259" key="11">
    <source>
        <dbReference type="PROSITE" id="PS50157"/>
    </source>
</evidence>
<dbReference type="SUPFAM" id="SSF57667">
    <property type="entry name" value="beta-beta-alpha zinc fingers"/>
    <property type="match status" value="1"/>
</dbReference>
<evidence type="ECO:0000313" key="12">
    <source>
        <dbReference type="EMBL" id="CAL4122895.1"/>
    </source>
</evidence>
<dbReference type="PANTHER" id="PTHR47772">
    <property type="entry name" value="ZINC FINGER PROTEIN 200"/>
    <property type="match status" value="1"/>
</dbReference>
<gene>
    <name evidence="12" type="ORF">MNOR_LOCUS23604</name>
</gene>
<dbReference type="GO" id="GO:0005634">
    <property type="term" value="C:nucleus"/>
    <property type="evidence" value="ECO:0007669"/>
    <property type="project" value="UniProtKB-SubCell"/>
</dbReference>
<evidence type="ECO:0000256" key="1">
    <source>
        <dbReference type="ARBA" id="ARBA00004123"/>
    </source>
</evidence>
<protein>
    <recommendedName>
        <fullName evidence="11">C2H2-type domain-containing protein</fullName>
    </recommendedName>
</protein>
<comment type="caution">
    <text evidence="12">The sequence shown here is derived from an EMBL/GenBank/DDBJ whole genome shotgun (WGS) entry which is preliminary data.</text>
</comment>
<evidence type="ECO:0000256" key="9">
    <source>
        <dbReference type="PROSITE-ProRule" id="PRU00042"/>
    </source>
</evidence>
<dbReference type="Pfam" id="PF00096">
    <property type="entry name" value="zf-C2H2"/>
    <property type="match status" value="1"/>
</dbReference>
<evidence type="ECO:0000256" key="10">
    <source>
        <dbReference type="SAM" id="Coils"/>
    </source>
</evidence>
<keyword evidence="7" id="KW-0804">Transcription</keyword>
<dbReference type="AlphaFoldDB" id="A0AAV2RCM1"/>
<evidence type="ECO:0000256" key="6">
    <source>
        <dbReference type="ARBA" id="ARBA00023015"/>
    </source>
</evidence>
<keyword evidence="6" id="KW-0805">Transcription regulation</keyword>
<evidence type="ECO:0000256" key="2">
    <source>
        <dbReference type="ARBA" id="ARBA00022723"/>
    </source>
</evidence>
<evidence type="ECO:0000313" key="13">
    <source>
        <dbReference type="Proteomes" id="UP001497623"/>
    </source>
</evidence>
<feature type="domain" description="C2H2-type" evidence="11">
    <location>
        <begin position="200"/>
        <end position="227"/>
    </location>
</feature>
<evidence type="ECO:0000256" key="3">
    <source>
        <dbReference type="ARBA" id="ARBA00022737"/>
    </source>
</evidence>
<accession>A0AAV2RCM1</accession>
<dbReference type="EMBL" id="CAXKWB010020940">
    <property type="protein sequence ID" value="CAL4122895.1"/>
    <property type="molecule type" value="Genomic_DNA"/>
</dbReference>
<keyword evidence="2" id="KW-0479">Metal-binding</keyword>
<comment type="subcellular location">
    <subcellularLocation>
        <location evidence="1">Nucleus</location>
    </subcellularLocation>
</comment>
<dbReference type="PANTHER" id="PTHR47772:SF4">
    <property type="entry name" value="ZFP64 ZINC FINGER PROTEIN"/>
    <property type="match status" value="1"/>
</dbReference>
<dbReference type="InterPro" id="IPR013087">
    <property type="entry name" value="Znf_C2H2_type"/>
</dbReference>
<evidence type="ECO:0000256" key="8">
    <source>
        <dbReference type="ARBA" id="ARBA00023242"/>
    </source>
</evidence>
<dbReference type="InterPro" id="IPR036236">
    <property type="entry name" value="Znf_C2H2_sf"/>
</dbReference>
<proteinExistence type="predicted"/>
<organism evidence="12 13">
    <name type="scientific">Meganyctiphanes norvegica</name>
    <name type="common">Northern krill</name>
    <name type="synonym">Thysanopoda norvegica</name>
    <dbReference type="NCBI Taxonomy" id="48144"/>
    <lineage>
        <taxon>Eukaryota</taxon>
        <taxon>Metazoa</taxon>
        <taxon>Ecdysozoa</taxon>
        <taxon>Arthropoda</taxon>
        <taxon>Crustacea</taxon>
        <taxon>Multicrustacea</taxon>
        <taxon>Malacostraca</taxon>
        <taxon>Eumalacostraca</taxon>
        <taxon>Eucarida</taxon>
        <taxon>Euphausiacea</taxon>
        <taxon>Euphausiidae</taxon>
        <taxon>Meganyctiphanes</taxon>
    </lineage>
</organism>